<proteinExistence type="predicted"/>
<evidence type="ECO:0000256" key="1">
    <source>
        <dbReference type="SAM" id="SignalP"/>
    </source>
</evidence>
<feature type="chain" id="PRO_5015697673" description="DUF2066 domain-containing protein" evidence="1">
    <location>
        <begin position="25"/>
        <end position="226"/>
    </location>
</feature>
<comment type="caution">
    <text evidence="2">The sequence shown here is derived from an EMBL/GenBank/DDBJ whole genome shotgun (WGS) entry which is preliminary data.</text>
</comment>
<organism evidence="2 3">
    <name type="scientific">Vibrio chagasii</name>
    <dbReference type="NCBI Taxonomy" id="170679"/>
    <lineage>
        <taxon>Bacteria</taxon>
        <taxon>Pseudomonadati</taxon>
        <taxon>Pseudomonadota</taxon>
        <taxon>Gammaproteobacteria</taxon>
        <taxon>Vibrionales</taxon>
        <taxon>Vibrionaceae</taxon>
        <taxon>Vibrio</taxon>
    </lineage>
</organism>
<dbReference type="Proteomes" id="UP000238707">
    <property type="component" value="Unassembled WGS sequence"/>
</dbReference>
<keyword evidence="1" id="KW-0732">Signal</keyword>
<accession>A0A2S7VDG7</accession>
<evidence type="ECO:0008006" key="4">
    <source>
        <dbReference type="Google" id="ProtNLM"/>
    </source>
</evidence>
<gene>
    <name evidence="2" type="ORF">BTO10_12615</name>
</gene>
<evidence type="ECO:0000313" key="3">
    <source>
        <dbReference type="Proteomes" id="UP000238707"/>
    </source>
</evidence>
<name>A0A2S7VDG7_9VIBR</name>
<feature type="signal peptide" evidence="1">
    <location>
        <begin position="1"/>
        <end position="24"/>
    </location>
</feature>
<dbReference type="RefSeq" id="WP_105024735.1">
    <property type="nucleotide sequence ID" value="NZ_MSCI01000002.1"/>
</dbReference>
<keyword evidence="3" id="KW-1185">Reference proteome</keyword>
<dbReference type="EMBL" id="MSCI01000002">
    <property type="protein sequence ID" value="PQJ60213.1"/>
    <property type="molecule type" value="Genomic_DNA"/>
</dbReference>
<sequence length="226" mass="25577">MKYVPQFFLVIFSFLFSVNSYSAAYGVSVAWKTQDARAVLDALPQQKQAFANLIDAGLIHDMFFSDSFNGENQFPKIKFVMEANSEEEVRRVIGNLPFQFKKLAEITEVRNIGSKWLDTQVAFKNYAIELTWKEPEDQLLVDKIISVDLQKVVDWRAQGVITSAYIKNQSTAERKPNQIAMIQPIYSISILAKDEQHALDIASELNAVKLGFASINISELGFKLSL</sequence>
<reference evidence="2 3" key="1">
    <citation type="submission" date="2016-12" db="EMBL/GenBank/DDBJ databases">
        <title>Diversity of luminous bacteria.</title>
        <authorList>
            <person name="Yoshizawa S."/>
            <person name="Kogure K."/>
        </authorList>
    </citation>
    <scope>NUCLEOTIDE SEQUENCE [LARGE SCALE GENOMIC DNA]</scope>
    <source>
        <strain evidence="2 3">LC2-408</strain>
    </source>
</reference>
<protein>
    <recommendedName>
        <fullName evidence="4">DUF2066 domain-containing protein</fullName>
    </recommendedName>
</protein>
<evidence type="ECO:0000313" key="2">
    <source>
        <dbReference type="EMBL" id="PQJ60213.1"/>
    </source>
</evidence>
<dbReference type="AlphaFoldDB" id="A0A2S7VDG7"/>